<keyword evidence="2" id="KW-0313">Glucose metabolism</keyword>
<reference evidence="3 4" key="1">
    <citation type="submission" date="2019-04" db="EMBL/GenBank/DDBJ databases">
        <authorList>
            <person name="Liu A."/>
        </authorList>
    </citation>
    <scope>NUCLEOTIDE SEQUENCE [LARGE SCALE GENOMIC DNA]</scope>
    <source>
        <strain evidence="3 4">RZ03</strain>
    </source>
</reference>
<keyword evidence="2" id="KW-0119">Carbohydrate metabolism</keyword>
<dbReference type="Pfam" id="PF10282">
    <property type="entry name" value="Lactonase"/>
    <property type="match status" value="1"/>
</dbReference>
<dbReference type="Gene3D" id="2.130.10.10">
    <property type="entry name" value="YVTN repeat-like/Quinoprotein amine dehydrogenase"/>
    <property type="match status" value="1"/>
</dbReference>
<accession>A0A4S1E0S3</accession>
<evidence type="ECO:0000313" key="4">
    <source>
        <dbReference type="Proteomes" id="UP000307602"/>
    </source>
</evidence>
<organism evidence="3 4">
    <name type="scientific">Flavivirga rizhaonensis</name>
    <dbReference type="NCBI Taxonomy" id="2559571"/>
    <lineage>
        <taxon>Bacteria</taxon>
        <taxon>Pseudomonadati</taxon>
        <taxon>Bacteroidota</taxon>
        <taxon>Flavobacteriia</taxon>
        <taxon>Flavobacteriales</taxon>
        <taxon>Flavobacteriaceae</taxon>
        <taxon>Flavivirga</taxon>
    </lineage>
</organism>
<dbReference type="InterPro" id="IPR011048">
    <property type="entry name" value="Haem_d1_sf"/>
</dbReference>
<evidence type="ECO:0000256" key="1">
    <source>
        <dbReference type="ARBA" id="ARBA00005564"/>
    </source>
</evidence>
<sequence length="342" mass="38584">MIRRIIFRGCIRRIGGAWRRHLHDHYGELQLLYKLKSKNAAYIALNEEKNLLYSFQEVTKEKNPKLCTYSIIDGQFKLINEQVISGGLPCHLLKIEDRDLLVVACYQTGSVLVYPLDRNGIPKSASQEIIHVGFSINALRQESAHAHMISYNIHDGLIYVPDLGMDKIMVYKITDNNQLQENHQIEIPKGGGPRHMVFHPSNHYAFVMNELTGAVSLLKNNNGKFAWIQNTSSLSIDHFGEASSSAIKISKTGRFIYCGNRSNHTISILEFDEETRVLKFVGSQSTFGKTPRDFTLSPSGNWLLVANQDSDTIVVFAINEQAGLLNKAQENKESKSISCLKF</sequence>
<name>A0A4S1E0S3_9FLAO</name>
<dbReference type="EMBL" id="SRSO01000006">
    <property type="protein sequence ID" value="TGV03508.1"/>
    <property type="molecule type" value="Genomic_DNA"/>
</dbReference>
<comment type="caution">
    <text evidence="3">The sequence shown here is derived from an EMBL/GenBank/DDBJ whole genome shotgun (WGS) entry which is preliminary data.</text>
</comment>
<dbReference type="InterPro" id="IPR019405">
    <property type="entry name" value="Lactonase_7-beta_prop"/>
</dbReference>
<dbReference type="PANTHER" id="PTHR30344:SF1">
    <property type="entry name" value="6-PHOSPHOGLUCONOLACTONASE"/>
    <property type="match status" value="1"/>
</dbReference>
<dbReference type="Proteomes" id="UP000307602">
    <property type="component" value="Unassembled WGS sequence"/>
</dbReference>
<dbReference type="GO" id="GO:0017057">
    <property type="term" value="F:6-phosphogluconolactonase activity"/>
    <property type="evidence" value="ECO:0007669"/>
    <property type="project" value="TreeGrafter"/>
</dbReference>
<dbReference type="InterPro" id="IPR050282">
    <property type="entry name" value="Cycloisomerase_2"/>
</dbReference>
<dbReference type="OrthoDB" id="9790815at2"/>
<dbReference type="PANTHER" id="PTHR30344">
    <property type="entry name" value="6-PHOSPHOGLUCONOLACTONASE-RELATED"/>
    <property type="match status" value="1"/>
</dbReference>
<keyword evidence="4" id="KW-1185">Reference proteome</keyword>
<dbReference type="AlphaFoldDB" id="A0A4S1E0S3"/>
<dbReference type="GO" id="GO:0006006">
    <property type="term" value="P:glucose metabolic process"/>
    <property type="evidence" value="ECO:0007669"/>
    <property type="project" value="UniProtKB-KW"/>
</dbReference>
<evidence type="ECO:0000313" key="3">
    <source>
        <dbReference type="EMBL" id="TGV03508.1"/>
    </source>
</evidence>
<dbReference type="SUPFAM" id="SSF51004">
    <property type="entry name" value="C-terminal (heme d1) domain of cytochrome cd1-nitrite reductase"/>
    <property type="match status" value="1"/>
</dbReference>
<evidence type="ECO:0000256" key="2">
    <source>
        <dbReference type="ARBA" id="ARBA00022526"/>
    </source>
</evidence>
<proteinExistence type="inferred from homology"/>
<dbReference type="InterPro" id="IPR015943">
    <property type="entry name" value="WD40/YVTN_repeat-like_dom_sf"/>
</dbReference>
<gene>
    <name evidence="3" type="ORF">EM932_05610</name>
</gene>
<protein>
    <submittedName>
        <fullName evidence="3">Lactonase family protein</fullName>
    </submittedName>
</protein>
<comment type="similarity">
    <text evidence="1">Belongs to the cycloisomerase 2 family.</text>
</comment>